<dbReference type="Proteomes" id="UP000283569">
    <property type="component" value="Unassembled WGS sequence"/>
</dbReference>
<proteinExistence type="predicted"/>
<organism evidence="3 4">
    <name type="scientific">Gibberella intermedia</name>
    <name type="common">Bulb rot disease fungus</name>
    <name type="synonym">Fusarium proliferatum</name>
    <dbReference type="NCBI Taxonomy" id="948311"/>
    <lineage>
        <taxon>Eukaryota</taxon>
        <taxon>Fungi</taxon>
        <taxon>Dikarya</taxon>
        <taxon>Ascomycota</taxon>
        <taxon>Pezizomycotina</taxon>
        <taxon>Sordariomycetes</taxon>
        <taxon>Hypocreomycetidae</taxon>
        <taxon>Hypocreales</taxon>
        <taxon>Nectriaceae</taxon>
        <taxon>Fusarium</taxon>
        <taxon>Fusarium fujikuroi species complex</taxon>
    </lineage>
</organism>
<dbReference type="AlphaFoldDB" id="A0A420T8X9"/>
<feature type="compositionally biased region" description="Polar residues" evidence="2">
    <location>
        <begin position="445"/>
        <end position="456"/>
    </location>
</feature>
<evidence type="ECO:0000256" key="2">
    <source>
        <dbReference type="SAM" id="MobiDB-lite"/>
    </source>
</evidence>
<gene>
    <name evidence="3" type="ORF">BFJ72_g7436</name>
</gene>
<feature type="compositionally biased region" description="Basic and acidic residues" evidence="2">
    <location>
        <begin position="475"/>
        <end position="487"/>
    </location>
</feature>
<comment type="caution">
    <text evidence="3">The sequence shown here is derived from an EMBL/GenBank/DDBJ whole genome shotgun (WGS) entry which is preliminary data.</text>
</comment>
<name>A0A420T8X9_GIBIN</name>
<evidence type="ECO:0000313" key="4">
    <source>
        <dbReference type="Proteomes" id="UP000283569"/>
    </source>
</evidence>
<feature type="region of interest" description="Disordered" evidence="2">
    <location>
        <begin position="445"/>
        <end position="487"/>
    </location>
</feature>
<evidence type="ECO:0000313" key="3">
    <source>
        <dbReference type="EMBL" id="RKL37976.1"/>
    </source>
</evidence>
<keyword evidence="1" id="KW-0175">Coiled coil</keyword>
<accession>A0A420T8X9</accession>
<dbReference type="Gene3D" id="1.10.287.950">
    <property type="entry name" value="Methyl-accepting chemotaxis protein"/>
    <property type="match status" value="1"/>
</dbReference>
<sequence length="487" mass="51933">MLKANLSTNARIPPLHRDTEHRFQRPSWRQTSHHRVAVKRQDSIQINPKPILKQPQGISNPPERSQHASDELDTPLDTHVGPVGSGVTDASAATIATTSSCDDAINSPGVSDGIMVSVNPHASTAPDSGGLGDVGNAMAFITEFNTELDRVIGRFQDEDSVSSESPAQGLVPSPTSSAASSSAGAVIPSTSILPGSNDNATDSSAANAPAASPAGVAVSSTGNTAKSWAANQPSVSPWTIVPSAVNSAAPVPANTASNIHVMSLDQSSMNDRTRAAKDLIDSIYQAQDTMTIREDLHAAPRGLLGDIEAFLKRQDRFKSIFESIHNRSIDKHRERFNAINEEISTGFEQMRRYAGEFRSSIRKVLNSRNDVHNQVKRVETSITAIQNQAKRAEESMNAIQNQATGTVASVNALSGRVSEMEQTLTLVPALVRFCAQLREALKSISGPNQKPAFNNSGKKRAGEASEGGNGKPPRPLRDIESSETSTK</sequence>
<feature type="region of interest" description="Disordered" evidence="2">
    <location>
        <begin position="1"/>
        <end position="78"/>
    </location>
</feature>
<feature type="compositionally biased region" description="Low complexity" evidence="2">
    <location>
        <begin position="172"/>
        <end position="219"/>
    </location>
</feature>
<feature type="region of interest" description="Disordered" evidence="2">
    <location>
        <begin position="157"/>
        <end position="219"/>
    </location>
</feature>
<evidence type="ECO:0000256" key="1">
    <source>
        <dbReference type="SAM" id="Coils"/>
    </source>
</evidence>
<reference evidence="3 4" key="1">
    <citation type="journal article" date="2018" name="Sci. Rep.">
        <title>Characterisation of pathogen-specific regions and novel effector candidates in Fusarium oxysporum f. sp. cepae.</title>
        <authorList>
            <person name="Armitage A.D."/>
            <person name="Taylor A."/>
            <person name="Sobczyk M.K."/>
            <person name="Baxter L."/>
            <person name="Greenfield B.P."/>
            <person name="Bates H.J."/>
            <person name="Wilson F."/>
            <person name="Jackson A.C."/>
            <person name="Ott S."/>
            <person name="Harrison R.J."/>
            <person name="Clarkson J.P."/>
        </authorList>
    </citation>
    <scope>NUCLEOTIDE SEQUENCE [LARGE SCALE GENOMIC DNA]</scope>
    <source>
        <strain evidence="3 4">Fp_A8</strain>
    </source>
</reference>
<dbReference type="SUPFAM" id="SSF58104">
    <property type="entry name" value="Methyl-accepting chemotaxis protein (MCP) signaling domain"/>
    <property type="match status" value="1"/>
</dbReference>
<feature type="compositionally biased region" description="Polar residues" evidence="2">
    <location>
        <begin position="1"/>
        <end position="10"/>
    </location>
</feature>
<feature type="coiled-coil region" evidence="1">
    <location>
        <begin position="375"/>
        <end position="402"/>
    </location>
</feature>
<protein>
    <submittedName>
        <fullName evidence="3">Uncharacterized protein</fullName>
    </submittedName>
</protein>
<dbReference type="EMBL" id="MRDB01000024">
    <property type="protein sequence ID" value="RKL37976.1"/>
    <property type="molecule type" value="Genomic_DNA"/>
</dbReference>